<sequence>MKKGKDLWNLAVDLGLCLITDPAYPTRCRTSLCRDTPPNLTFVHNDTKAMWENSGMDLGSDHYIVRIGIESPSPREKTRIFKYTV</sequence>
<name>A0ACB7T746_HYAAI</name>
<evidence type="ECO:0000313" key="1">
    <source>
        <dbReference type="EMBL" id="KAH6942675.1"/>
    </source>
</evidence>
<reference evidence="1" key="1">
    <citation type="submission" date="2020-05" db="EMBL/GenBank/DDBJ databases">
        <title>Large-scale comparative analyses of tick genomes elucidate their genetic diversity and vector capacities.</title>
        <authorList>
            <person name="Jia N."/>
            <person name="Wang J."/>
            <person name="Shi W."/>
            <person name="Du L."/>
            <person name="Sun Y."/>
            <person name="Zhan W."/>
            <person name="Jiang J."/>
            <person name="Wang Q."/>
            <person name="Zhang B."/>
            <person name="Ji P."/>
            <person name="Sakyi L.B."/>
            <person name="Cui X."/>
            <person name="Yuan T."/>
            <person name="Jiang B."/>
            <person name="Yang W."/>
            <person name="Lam T.T.-Y."/>
            <person name="Chang Q."/>
            <person name="Ding S."/>
            <person name="Wang X."/>
            <person name="Zhu J."/>
            <person name="Ruan X."/>
            <person name="Zhao L."/>
            <person name="Wei J."/>
            <person name="Que T."/>
            <person name="Du C."/>
            <person name="Cheng J."/>
            <person name="Dai P."/>
            <person name="Han X."/>
            <person name="Huang E."/>
            <person name="Gao Y."/>
            <person name="Liu J."/>
            <person name="Shao H."/>
            <person name="Ye R."/>
            <person name="Li L."/>
            <person name="Wei W."/>
            <person name="Wang X."/>
            <person name="Wang C."/>
            <person name="Yang T."/>
            <person name="Huo Q."/>
            <person name="Li W."/>
            <person name="Guo W."/>
            <person name="Chen H."/>
            <person name="Zhou L."/>
            <person name="Ni X."/>
            <person name="Tian J."/>
            <person name="Zhou Y."/>
            <person name="Sheng Y."/>
            <person name="Liu T."/>
            <person name="Pan Y."/>
            <person name="Xia L."/>
            <person name="Li J."/>
            <person name="Zhao F."/>
            <person name="Cao W."/>
        </authorList>
    </citation>
    <scope>NUCLEOTIDE SEQUENCE</scope>
    <source>
        <strain evidence="1">Hyas-2018</strain>
    </source>
</reference>
<keyword evidence="2" id="KW-1185">Reference proteome</keyword>
<organism evidence="1 2">
    <name type="scientific">Hyalomma asiaticum</name>
    <name type="common">Tick</name>
    <dbReference type="NCBI Taxonomy" id="266040"/>
    <lineage>
        <taxon>Eukaryota</taxon>
        <taxon>Metazoa</taxon>
        <taxon>Ecdysozoa</taxon>
        <taxon>Arthropoda</taxon>
        <taxon>Chelicerata</taxon>
        <taxon>Arachnida</taxon>
        <taxon>Acari</taxon>
        <taxon>Parasitiformes</taxon>
        <taxon>Ixodida</taxon>
        <taxon>Ixodoidea</taxon>
        <taxon>Ixodidae</taxon>
        <taxon>Hyalomminae</taxon>
        <taxon>Hyalomma</taxon>
    </lineage>
</organism>
<proteinExistence type="predicted"/>
<evidence type="ECO:0000313" key="2">
    <source>
        <dbReference type="Proteomes" id="UP000821845"/>
    </source>
</evidence>
<protein>
    <submittedName>
        <fullName evidence="1">Uncharacterized protein</fullName>
    </submittedName>
</protein>
<dbReference type="Proteomes" id="UP000821845">
    <property type="component" value="Chromosome 10"/>
</dbReference>
<comment type="caution">
    <text evidence="1">The sequence shown here is derived from an EMBL/GenBank/DDBJ whole genome shotgun (WGS) entry which is preliminary data.</text>
</comment>
<accession>A0ACB7T746</accession>
<gene>
    <name evidence="1" type="ORF">HPB50_009226</name>
</gene>
<dbReference type="EMBL" id="CM023490">
    <property type="protein sequence ID" value="KAH6942675.1"/>
    <property type="molecule type" value="Genomic_DNA"/>
</dbReference>